<reference evidence="10" key="1">
    <citation type="submission" date="2022-12" db="EMBL/GenBank/DDBJ databases">
        <authorList>
            <person name="Ruckert C."/>
            <person name="Busche T."/>
            <person name="Kalinowski J."/>
            <person name="Wittmann C."/>
        </authorList>
    </citation>
    <scope>NUCLEOTIDE SEQUENCE</scope>
    <source>
        <strain evidence="10">DSM 40467</strain>
    </source>
</reference>
<dbReference type="InterPro" id="IPR000209">
    <property type="entry name" value="Peptidase_S8/S53_dom"/>
</dbReference>
<comment type="similarity">
    <text evidence="1 5">Belongs to the peptidase S8 family.</text>
</comment>
<dbReference type="Pfam" id="PF18065">
    <property type="entry name" value="PatG_C"/>
    <property type="match status" value="1"/>
</dbReference>
<dbReference type="Pfam" id="PF00082">
    <property type="entry name" value="Peptidase_S8"/>
    <property type="match status" value="1"/>
</dbReference>
<name>A0ABY7K924_9ACTN</name>
<feature type="compositionally biased region" description="Pro residues" evidence="6">
    <location>
        <begin position="353"/>
        <end position="377"/>
    </location>
</feature>
<dbReference type="InterPro" id="IPR051048">
    <property type="entry name" value="Peptidase_S8/S53_subtilisin"/>
</dbReference>
<evidence type="ECO:0000256" key="1">
    <source>
        <dbReference type="ARBA" id="ARBA00011073"/>
    </source>
</evidence>
<feature type="compositionally biased region" description="Low complexity" evidence="6">
    <location>
        <begin position="378"/>
        <end position="387"/>
    </location>
</feature>
<dbReference type="InterPro" id="IPR036852">
    <property type="entry name" value="Peptidase_S8/S53_dom_sf"/>
</dbReference>
<feature type="active site" description="Charge relay system" evidence="5">
    <location>
        <position position="62"/>
    </location>
</feature>
<dbReference type="RefSeq" id="WP_269657334.1">
    <property type="nucleotide sequence ID" value="NZ_CP114413.1"/>
</dbReference>
<dbReference type="SUPFAM" id="SSF52743">
    <property type="entry name" value="Subtilisin-like"/>
    <property type="match status" value="1"/>
</dbReference>
<feature type="domain" description="PatG C-terminal" evidence="9">
    <location>
        <begin position="700"/>
        <end position="826"/>
    </location>
</feature>
<feature type="region of interest" description="Disordered" evidence="6">
    <location>
        <begin position="341"/>
        <end position="457"/>
    </location>
</feature>
<evidence type="ECO:0000313" key="11">
    <source>
        <dbReference type="Proteomes" id="UP001164439"/>
    </source>
</evidence>
<evidence type="ECO:0000259" key="7">
    <source>
        <dbReference type="Pfam" id="PF00082"/>
    </source>
</evidence>
<dbReference type="PROSITE" id="PS51892">
    <property type="entry name" value="SUBTILASE"/>
    <property type="match status" value="1"/>
</dbReference>
<dbReference type="Pfam" id="PF18047">
    <property type="entry name" value="PatG_D"/>
    <property type="match status" value="1"/>
</dbReference>
<evidence type="ECO:0000256" key="5">
    <source>
        <dbReference type="PROSITE-ProRule" id="PRU01240"/>
    </source>
</evidence>
<evidence type="ECO:0000259" key="9">
    <source>
        <dbReference type="Pfam" id="PF18065"/>
    </source>
</evidence>
<keyword evidence="3 5" id="KW-0378">Hydrolase</keyword>
<gene>
    <name evidence="10" type="ORF">STRCI_000705</name>
</gene>
<evidence type="ECO:0000256" key="4">
    <source>
        <dbReference type="ARBA" id="ARBA00022825"/>
    </source>
</evidence>
<accession>A0ABY7K924</accession>
<feature type="compositionally biased region" description="Low complexity" evidence="6">
    <location>
        <begin position="408"/>
        <end position="438"/>
    </location>
</feature>
<keyword evidence="11" id="KW-1185">Reference proteome</keyword>
<dbReference type="Proteomes" id="UP001164439">
    <property type="component" value="Chromosome"/>
</dbReference>
<feature type="domain" description="PatG" evidence="8">
    <location>
        <begin position="490"/>
        <end position="588"/>
    </location>
</feature>
<dbReference type="PANTHER" id="PTHR43399">
    <property type="entry name" value="SUBTILISIN-RELATED"/>
    <property type="match status" value="1"/>
</dbReference>
<evidence type="ECO:0000256" key="2">
    <source>
        <dbReference type="ARBA" id="ARBA00022670"/>
    </source>
</evidence>
<proteinExistence type="inferred from homology"/>
<keyword evidence="4 5" id="KW-0720">Serine protease</keyword>
<dbReference type="InterPro" id="IPR040636">
    <property type="entry name" value="PatG_C"/>
</dbReference>
<evidence type="ECO:0000256" key="6">
    <source>
        <dbReference type="SAM" id="MobiDB-lite"/>
    </source>
</evidence>
<dbReference type="PRINTS" id="PR00723">
    <property type="entry name" value="SUBTILISIN"/>
</dbReference>
<dbReference type="InterPro" id="IPR040483">
    <property type="entry name" value="PatG_dom"/>
</dbReference>
<protein>
    <submittedName>
        <fullName evidence="10">S8 family serine peptidase</fullName>
    </submittedName>
</protein>
<sequence length="831" mass="86406">MDVRSVLRAVPGEAGLLGTPAVRVAVLDGPVDFAHPCFAGADLARLPTLVADAAGAGLMSLHGTHVASLLFGQPGSPVAGLVPRCQGLVVPVFRESPDGGVARVPQLDLARAVEQAVEAGAHVINISGGERSADGRAEAMLERALRRCAENGVLVVAAVGNDGCDCLQAPAATPSVLAVGATDATGAPLDINNWGPAYRSNGVLAPGRGIEGAAPGGGLASLTGSSFATPAVTGVAALLVAQQIAEGREPDPLAAGRAILASASRPPCAPDDAPRCRRLLGGHLTAARAFDLIREGGSVVPDGVRGEPVITIGGPSSPPPTHAEPKGRAIVMDTNAVHAHTGESAEGLSAAAAPPPAAPDTAPATPPQAPALPPLPQTAPTAAQTPAPTQPVAPPQVQAPSPAPPSWPATAAQAPQQVAPPAFQQPVPQAGVQPTAQADSLTAQPAPPAPAEQGVRPSCPDCGGTCGGRSGGGTTANMGAVANGEARQLIFAIGTIGFDYRTEARRDSFRQQMPVEFRPATGETPEQEVQPNVYDPRQVHAYLAKNPWACDKLTWTLNMDATPIYALEAESPVGMDWTRPIITDRAATADAVRVNATAAVNDNTAQLAEIVDTLSYPPVSTVYRTLRDAIVGQILKQEDPAYVSRVSVPGVLTDRTVRLFSGQVVPVVEVKSRGLYTWNEHAFVRSVVDALRHMDSIDQAEAHLVMTIRNFLDKIYWQYRNLGQSSADRAMNFAGTNAFEVGKEIVAAMAAQDVPGRGTNKSEPDRPYALDSIRATKSPFCRPGSDCQDVVMTFFDPENDRRAKRSILFTYDVSDELPVSLAPPHHFIGGF</sequence>
<keyword evidence="2 5" id="KW-0645">Protease</keyword>
<evidence type="ECO:0000256" key="3">
    <source>
        <dbReference type="ARBA" id="ARBA00022801"/>
    </source>
</evidence>
<organism evidence="10 11">
    <name type="scientific">Streptomyces cinnabarinus</name>
    <dbReference type="NCBI Taxonomy" id="67287"/>
    <lineage>
        <taxon>Bacteria</taxon>
        <taxon>Bacillati</taxon>
        <taxon>Actinomycetota</taxon>
        <taxon>Actinomycetes</taxon>
        <taxon>Kitasatosporales</taxon>
        <taxon>Streptomycetaceae</taxon>
        <taxon>Streptomyces</taxon>
    </lineage>
</organism>
<feature type="active site" description="Charge relay system" evidence="5">
    <location>
        <position position="28"/>
    </location>
</feature>
<dbReference type="PANTHER" id="PTHR43399:SF4">
    <property type="entry name" value="CELL WALL-ASSOCIATED PROTEASE"/>
    <property type="match status" value="1"/>
</dbReference>
<dbReference type="InterPro" id="IPR015500">
    <property type="entry name" value="Peptidase_S8_subtilisin-rel"/>
</dbReference>
<feature type="active site" description="Charge relay system" evidence="5">
    <location>
        <position position="226"/>
    </location>
</feature>
<feature type="domain" description="Peptidase S8/S53" evidence="7">
    <location>
        <begin position="22"/>
        <end position="241"/>
    </location>
</feature>
<evidence type="ECO:0000259" key="8">
    <source>
        <dbReference type="Pfam" id="PF18047"/>
    </source>
</evidence>
<dbReference type="EMBL" id="CP114413">
    <property type="protein sequence ID" value="WAZ19642.1"/>
    <property type="molecule type" value="Genomic_DNA"/>
</dbReference>
<evidence type="ECO:0000313" key="10">
    <source>
        <dbReference type="EMBL" id="WAZ19642.1"/>
    </source>
</evidence>
<dbReference type="Gene3D" id="3.40.50.200">
    <property type="entry name" value="Peptidase S8/S53 domain"/>
    <property type="match status" value="1"/>
</dbReference>